<organism evidence="1 2">
    <name type="scientific">Pseudobacteroides cellulosolvens ATCC 35603 = DSM 2933</name>
    <dbReference type="NCBI Taxonomy" id="398512"/>
    <lineage>
        <taxon>Bacteria</taxon>
        <taxon>Bacillati</taxon>
        <taxon>Bacillota</taxon>
        <taxon>Clostridia</taxon>
        <taxon>Eubacteriales</taxon>
        <taxon>Oscillospiraceae</taxon>
        <taxon>Pseudobacteroides</taxon>
    </lineage>
</organism>
<proteinExistence type="predicted"/>
<dbReference type="Proteomes" id="UP000036923">
    <property type="component" value="Unassembled WGS sequence"/>
</dbReference>
<evidence type="ECO:0000313" key="1">
    <source>
        <dbReference type="EMBL" id="KNY26341.1"/>
    </source>
</evidence>
<dbReference type="AlphaFoldDB" id="A0A0L6JKF5"/>
<protein>
    <recommendedName>
        <fullName evidence="3">Phage protein</fullName>
    </recommendedName>
</protein>
<dbReference type="EMBL" id="LGTC01000001">
    <property type="protein sequence ID" value="KNY26341.1"/>
    <property type="molecule type" value="Genomic_DNA"/>
</dbReference>
<dbReference type="OrthoDB" id="1757733at2"/>
<evidence type="ECO:0008006" key="3">
    <source>
        <dbReference type="Google" id="ProtNLM"/>
    </source>
</evidence>
<accession>A0A0L6JKF5</accession>
<comment type="caution">
    <text evidence="1">The sequence shown here is derived from an EMBL/GenBank/DDBJ whole genome shotgun (WGS) entry which is preliminary data.</text>
</comment>
<reference evidence="2" key="1">
    <citation type="submission" date="2015-07" db="EMBL/GenBank/DDBJ databases">
        <title>Near-Complete Genome Sequence of the Cellulolytic Bacterium Bacteroides (Pseudobacteroides) cellulosolvens ATCC 35603.</title>
        <authorList>
            <person name="Dassa B."/>
            <person name="Utturkar S.M."/>
            <person name="Klingeman D.M."/>
            <person name="Hurt R.A."/>
            <person name="Keller M."/>
            <person name="Xu J."/>
            <person name="Reddy Y.H.K."/>
            <person name="Borovok I."/>
            <person name="Grinberg I.R."/>
            <person name="Lamed R."/>
            <person name="Zhivin O."/>
            <person name="Bayer E.A."/>
            <person name="Brown S.D."/>
        </authorList>
    </citation>
    <scope>NUCLEOTIDE SEQUENCE [LARGE SCALE GENOMIC DNA]</scope>
    <source>
        <strain evidence="2">DSM 2933</strain>
    </source>
</reference>
<keyword evidence="2" id="KW-1185">Reference proteome</keyword>
<name>A0A0L6JKF5_9FIRM</name>
<sequence>MKITNEVKIGYKNYTINMVNHDIYVDGKECYGQINYDNEYINIADKFNDNQKKATFIHEIVHGIDEMYGSDLTEKQVELFSNGLYMFLLDNPEVFEK</sequence>
<dbReference type="STRING" id="398512.Bccel_1603"/>
<dbReference type="RefSeq" id="WP_036941502.1">
    <property type="nucleotide sequence ID" value="NZ_JQKC01000015.1"/>
</dbReference>
<evidence type="ECO:0000313" key="2">
    <source>
        <dbReference type="Proteomes" id="UP000036923"/>
    </source>
</evidence>
<dbReference type="eggNOG" id="ENOG5033920">
    <property type="taxonomic scope" value="Bacteria"/>
</dbReference>
<gene>
    <name evidence="1" type="ORF">Bccel_1603</name>
</gene>